<proteinExistence type="predicted"/>
<dbReference type="InterPro" id="IPR022138">
    <property type="entry name" value="DUF3670"/>
</dbReference>
<dbReference type="PROSITE" id="PS51192">
    <property type="entry name" value="HELICASE_ATP_BIND_1"/>
    <property type="match status" value="1"/>
</dbReference>
<dbReference type="CDD" id="cd18793">
    <property type="entry name" value="SF2_C_SNF"/>
    <property type="match status" value="1"/>
</dbReference>
<dbReference type="SMART" id="SM00490">
    <property type="entry name" value="HELICc"/>
    <property type="match status" value="1"/>
</dbReference>
<dbReference type="Pfam" id="PF00271">
    <property type="entry name" value="Helicase_C"/>
    <property type="match status" value="1"/>
</dbReference>
<keyword evidence="5" id="KW-1185">Reference proteome</keyword>
<feature type="domain" description="Helicase C-terminal" evidence="3">
    <location>
        <begin position="825"/>
        <end position="981"/>
    </location>
</feature>
<dbReference type="Proteomes" id="UP000075806">
    <property type="component" value="Unassembled WGS sequence"/>
</dbReference>
<dbReference type="CDD" id="cd18012">
    <property type="entry name" value="DEXQc_arch_SWI2_SNF2"/>
    <property type="match status" value="1"/>
</dbReference>
<comment type="caution">
    <text evidence="4">The sequence shown here is derived from an EMBL/GenBank/DDBJ whole genome shotgun (WGS) entry which is preliminary data.</text>
</comment>
<keyword evidence="1" id="KW-0378">Hydrolase</keyword>
<dbReference type="STRING" id="519424.AZF04_06250"/>
<dbReference type="RefSeq" id="WP_061948628.1">
    <property type="nucleotide sequence ID" value="NZ_LTAO01000012.1"/>
</dbReference>
<dbReference type="GO" id="GO:0004386">
    <property type="term" value="F:helicase activity"/>
    <property type="evidence" value="ECO:0007669"/>
    <property type="project" value="UniProtKB-KW"/>
</dbReference>
<dbReference type="InterPro" id="IPR000330">
    <property type="entry name" value="SNF2_N"/>
</dbReference>
<dbReference type="Gene3D" id="3.40.50.10810">
    <property type="entry name" value="Tandem AAA-ATPase domain"/>
    <property type="match status" value="1"/>
</dbReference>
<dbReference type="Gene3D" id="3.40.50.300">
    <property type="entry name" value="P-loop containing nucleotide triphosphate hydrolases"/>
    <property type="match status" value="1"/>
</dbReference>
<dbReference type="PANTHER" id="PTHR10799">
    <property type="entry name" value="SNF2/RAD54 HELICASE FAMILY"/>
    <property type="match status" value="1"/>
</dbReference>
<reference evidence="4" key="1">
    <citation type="submission" date="2016-02" db="EMBL/GenBank/DDBJ databases">
        <title>Genome sequence of Bacillus trypoxylicola KCTC 13244(T).</title>
        <authorList>
            <person name="Jeong H."/>
            <person name="Park S.-H."/>
            <person name="Choi S.-K."/>
        </authorList>
    </citation>
    <scope>NUCLEOTIDE SEQUENCE [LARGE SCALE GENOMIC DNA]</scope>
    <source>
        <strain evidence="4">KCTC 13244</strain>
    </source>
</reference>
<dbReference type="InterPro" id="IPR027417">
    <property type="entry name" value="P-loop_NTPase"/>
</dbReference>
<dbReference type="Pfam" id="PF12419">
    <property type="entry name" value="DUF3670"/>
    <property type="match status" value="1"/>
</dbReference>
<dbReference type="InterPro" id="IPR001650">
    <property type="entry name" value="Helicase_C-like"/>
</dbReference>
<dbReference type="InterPro" id="IPR049730">
    <property type="entry name" value="SNF2/RAD54-like_C"/>
</dbReference>
<dbReference type="InterPro" id="IPR038718">
    <property type="entry name" value="SNF2-like_sf"/>
</dbReference>
<organism evidence="4 5">
    <name type="scientific">Alkalihalobacillus trypoxylicola</name>
    <dbReference type="NCBI Taxonomy" id="519424"/>
    <lineage>
        <taxon>Bacteria</taxon>
        <taxon>Bacillati</taxon>
        <taxon>Bacillota</taxon>
        <taxon>Bacilli</taxon>
        <taxon>Bacillales</taxon>
        <taxon>Bacillaceae</taxon>
        <taxon>Alkalihalobacillus</taxon>
    </lineage>
</organism>
<evidence type="ECO:0000313" key="5">
    <source>
        <dbReference type="Proteomes" id="UP000075806"/>
    </source>
</evidence>
<feature type="domain" description="Helicase ATP-binding" evidence="2">
    <location>
        <begin position="536"/>
        <end position="699"/>
    </location>
</feature>
<dbReference type="SUPFAM" id="SSF52540">
    <property type="entry name" value="P-loop containing nucleoside triphosphate hydrolases"/>
    <property type="match status" value="2"/>
</dbReference>
<dbReference type="FunFam" id="3.40.50.300:FF:000533">
    <property type="entry name" value="Helicase, Snf2 family"/>
    <property type="match status" value="1"/>
</dbReference>
<keyword evidence="4" id="KW-0067">ATP-binding</keyword>
<sequence length="996" mass="115955">MDETIIIHGGWIENQLFIWGEQKPQSKFEQVVNFQYPFLVDPFELKLLLFRQDEHSFYGTFIETEKAIIDVPLFKRRFQSLAGETTIYQAPEQKSSYSFPIFGVAFSIEEMVNYWNIFHLWRKEPAFQIAPDLLYWLDLFEEIQHYLFAGQFQPSADGSWQIAGFPFRKWEQELPPASIQLRQSTSLLHSSDSSSDTHPKLVKQIIHQLTDEAIRHLLKDLEVQGLYEKWVENTPKKWRALVENLERPSKLASTISNKKLQSQIGIHHLNPFSSGLLLKEPEKEEGDWHISLCMVDRDNPNLVIEMDALALGEHPWRINPIPQLKEDIIELKREVPFLNKLSIASSQISLTTEDAYRLYTEFDHKLEELGFSLIVPSSLKKPSSVKVNLLLQSNDEQGQGSEPFVDWQSIAQFSFKIALGDTEISEQEFRQYLQENQPFINKNGQWIVWNRNMAHRLKDYLEMSSKQTYFDTWKMTEDSTKVPDELNNINFHIDWDGNMKNILQELYHQSPQSISLPKGFLGELRDYQHLGASWLYQLRRAGLGGCLADDMGLGKSVQTIVYILHVLEQNHKEQLKHHPFLLICPTSLIHNWAKECEAFAPNLKVFIHHGSSRLDMDTADRFDLIITSYQMAVRDQHFLAKIPWNGLIMDEAQHIKNIETKQRRTMKSIKAKHRIALTGTPIENKLRELWSIMDVLIPGYLGSHQHFLKYFIQPIERDKDEKRLKQLQHLIFPFILRRKKSDEHLQLGLPEKSEKIHEVPLSMEQAALYQNVVDELMNQLTEFDSMQRRAYILRSLTRLKQICNHPAHYLKNRDYQNHSSIKWDRFIQLVKNIAQTNQKVLIFTQYKEMGMIMSEALNEIFSKEIPFLHGSLSRSKRQEAITTFQENEEIPAFILSLKAGGVGLNLTAATHVIHYDRWWNPAVENQATDRAFRIGQTSNVTVHKFIAKGTLEEKIHQMITIKQGLADQVLSISEQRVTELSDDEIFSLIHLSASSN</sequence>
<protein>
    <submittedName>
        <fullName evidence="4">Helicase SNF2</fullName>
    </submittedName>
</protein>
<dbReference type="EMBL" id="LTAO01000012">
    <property type="protein sequence ID" value="KYG32359.1"/>
    <property type="molecule type" value="Genomic_DNA"/>
</dbReference>
<gene>
    <name evidence="4" type="ORF">AZF04_06250</name>
</gene>
<dbReference type="PROSITE" id="PS51194">
    <property type="entry name" value="HELICASE_CTER"/>
    <property type="match status" value="1"/>
</dbReference>
<keyword evidence="4" id="KW-0547">Nucleotide-binding</keyword>
<evidence type="ECO:0000259" key="2">
    <source>
        <dbReference type="PROSITE" id="PS51192"/>
    </source>
</evidence>
<dbReference type="SMART" id="SM00487">
    <property type="entry name" value="DEXDc"/>
    <property type="match status" value="1"/>
</dbReference>
<accession>A0A162EE11</accession>
<evidence type="ECO:0000313" key="4">
    <source>
        <dbReference type="EMBL" id="KYG32359.1"/>
    </source>
</evidence>
<name>A0A162EE11_9BACI</name>
<evidence type="ECO:0000259" key="3">
    <source>
        <dbReference type="PROSITE" id="PS51194"/>
    </source>
</evidence>
<dbReference type="Pfam" id="PF00176">
    <property type="entry name" value="SNF2-rel_dom"/>
    <property type="match status" value="1"/>
</dbReference>
<keyword evidence="4" id="KW-0347">Helicase</keyword>
<evidence type="ECO:0000256" key="1">
    <source>
        <dbReference type="ARBA" id="ARBA00022801"/>
    </source>
</evidence>
<dbReference type="AlphaFoldDB" id="A0A162EE11"/>
<dbReference type="GO" id="GO:0016787">
    <property type="term" value="F:hydrolase activity"/>
    <property type="evidence" value="ECO:0007669"/>
    <property type="project" value="UniProtKB-KW"/>
</dbReference>
<dbReference type="GO" id="GO:0005524">
    <property type="term" value="F:ATP binding"/>
    <property type="evidence" value="ECO:0007669"/>
    <property type="project" value="InterPro"/>
</dbReference>
<dbReference type="OrthoDB" id="9760715at2"/>
<dbReference type="InterPro" id="IPR014001">
    <property type="entry name" value="Helicase_ATP-bd"/>
</dbReference>